<comment type="similarity">
    <text evidence="1">Belongs to the sel-1 family.</text>
</comment>
<dbReference type="InterPro" id="IPR011990">
    <property type="entry name" value="TPR-like_helical_dom_sf"/>
</dbReference>
<reference evidence="5 6" key="1">
    <citation type="submission" date="2019-01" db="EMBL/GenBank/DDBJ databases">
        <title>Nuclear Genome Assembly of the Microalgal Biofuel strain Nannochloropsis salina CCMP1776.</title>
        <authorList>
            <person name="Hovde B."/>
        </authorList>
    </citation>
    <scope>NUCLEOTIDE SEQUENCE [LARGE SCALE GENOMIC DNA]</scope>
    <source>
        <strain evidence="5 6">CCMP1776</strain>
    </source>
</reference>
<protein>
    <submittedName>
        <fullName evidence="5">Uncharacterized protein</fullName>
    </submittedName>
</protein>
<dbReference type="Proteomes" id="UP000355283">
    <property type="component" value="Unassembled WGS sequence"/>
</dbReference>
<dbReference type="SMART" id="SM00671">
    <property type="entry name" value="SEL1"/>
    <property type="match status" value="2"/>
</dbReference>
<feature type="region of interest" description="Disordered" evidence="2">
    <location>
        <begin position="1081"/>
        <end position="1106"/>
    </location>
</feature>
<feature type="region of interest" description="Disordered" evidence="2">
    <location>
        <begin position="901"/>
        <end position="924"/>
    </location>
</feature>
<evidence type="ECO:0000256" key="1">
    <source>
        <dbReference type="ARBA" id="ARBA00038101"/>
    </source>
</evidence>
<feature type="compositionally biased region" description="Basic and acidic residues" evidence="2">
    <location>
        <begin position="329"/>
        <end position="341"/>
    </location>
</feature>
<dbReference type="PANTHER" id="PTHR11102">
    <property type="entry name" value="SEL-1-LIKE PROTEIN"/>
    <property type="match status" value="1"/>
</dbReference>
<feature type="compositionally biased region" description="Basic and acidic residues" evidence="2">
    <location>
        <begin position="1015"/>
        <end position="1024"/>
    </location>
</feature>
<feature type="compositionally biased region" description="Polar residues" evidence="2">
    <location>
        <begin position="132"/>
        <end position="144"/>
    </location>
</feature>
<feature type="region of interest" description="Disordered" evidence="2">
    <location>
        <begin position="1001"/>
        <end position="1024"/>
    </location>
</feature>
<gene>
    <name evidence="5" type="ORF">NSK_005287</name>
</gene>
<accession>A0A4D9CZ29</accession>
<evidence type="ECO:0000256" key="3">
    <source>
        <dbReference type="SAM" id="Phobius"/>
    </source>
</evidence>
<dbReference type="PANTHER" id="PTHR11102:SF160">
    <property type="entry name" value="ERAD-ASSOCIATED E3 UBIQUITIN-PROTEIN LIGASE COMPONENT HRD3"/>
    <property type="match status" value="1"/>
</dbReference>
<feature type="signal peptide" evidence="4">
    <location>
        <begin position="1"/>
        <end position="19"/>
    </location>
</feature>
<evidence type="ECO:0000256" key="4">
    <source>
        <dbReference type="SAM" id="SignalP"/>
    </source>
</evidence>
<dbReference type="InterPro" id="IPR006597">
    <property type="entry name" value="Sel1-like"/>
</dbReference>
<feature type="compositionally biased region" description="Low complexity" evidence="2">
    <location>
        <begin position="504"/>
        <end position="516"/>
    </location>
</feature>
<dbReference type="OrthoDB" id="10332516at2759"/>
<keyword evidence="6" id="KW-1185">Reference proteome</keyword>
<feature type="compositionally biased region" description="Basic and acidic residues" evidence="2">
    <location>
        <begin position="1498"/>
        <end position="1513"/>
    </location>
</feature>
<dbReference type="Gene3D" id="1.25.40.10">
    <property type="entry name" value="Tetratricopeptide repeat domain"/>
    <property type="match status" value="1"/>
</dbReference>
<feature type="chain" id="PRO_5020034301" evidence="4">
    <location>
        <begin position="20"/>
        <end position="1522"/>
    </location>
</feature>
<feature type="transmembrane region" description="Helical" evidence="3">
    <location>
        <begin position="1370"/>
        <end position="1389"/>
    </location>
</feature>
<evidence type="ECO:0000313" key="5">
    <source>
        <dbReference type="EMBL" id="TFJ83447.1"/>
    </source>
</evidence>
<sequence>MPGTLTARLVAWTAVTLTAISISNRQNGRAWWDLSNCSNDVDSWNSGPIGSYLKNARSSIRHSERLPDQFKPLYATGEKSTAEAASAGPVAMDGSTALPMLVDLPAYQPLSISTWVLVYIPFSFDADPGKEPSSTAINSSSLEGSKTPPADGPRRHPEMTILSFGRPGLDVAATNTTRHPASPPQSPSMRAAPALHLGVGKDPAYHRNLFFSGAADAKGGLVGFFSRGPLPVNRWVHVGLVLTPVASKKGGMPEMRDGHDMGQPKGLHLELSGYVDGELQGRLELETDVGDGAMEDLVSASAIGGTESVDGEGVGGERTQASGSSSRGEGNEQARRTARRRERDRAVFVWGGVRSRGGGMLTGMLQHARLFLNKALSLREMHEVMSELSPWPVPSEVAGPLGLVPGLLPEDEKEELGTGWVETAVRLLHEDEEGAGDERKRLAHWYLSGTVLLHTKMRGQKISDGPATDGPGARRKRKDQGSGKGGMSVDGEELPHTNGECSDTGPTTPSTSSATPRDGSNDGEDCDEGSRGAEKGRLAGLTPGEAGTASETPGVEETNLLRQCRRLWRRGDNLLRQAWTSTTAALKCFTAGDEFVRFKKAVESGQTGRKKEERFVLPGASSAHLAQLILMSQALHGLDREETGQGTKNTGLQGTVLDTRFLQKYGEEVLRDLGNPDPQPGRLPRFCSSAISPLPSTSASYTPAGCTVAVAHALSLAETATTRFGFEHGHEAGRERECHTRRFPRSMIIKNIDDPLLRTAHEEEYDGSDRLPLPLYRRSSAAHSTRLARGDQVAYMRMRAKDGEDAEALAWYAQALYWGRHGVHPDRVAAERMMERAAVLGNAEAQYNAGIMLLRGEDRPGEGAAEQRAARGEELVDRAARQGFFPALAAQGLWALQRREEGKLEGESEANAEGRSQKMRGNETEAAVELEWEQAVNILERAAMEGHNAEAHFALALVKGGGRVGIRSWQITSQMEQLGVRNKSTRKEIKTDDVIEEPLKRGEGRVKELEEEGAETTRQDDAEKERNVHEALWAVAGHMAQASVGGHAGARLFLANALWDPVLAFDVTSPSESCQTVRHLEHTGRAASTEADSERIPPSQDPFPRPHSLTVSAASLTQDRVLLGSLQRSCPVALHLARSLAEMTIAGLLDEARGRHDVGDLATAHRLYGLAAEAGVVSSLVNAVWLEEMRSGSAKDQKAAKGKKWRRWQELLALKGWSPALRGLGHEAAAASSSAAGAPSAGKKSGRLKEIDSTAAPLELNSNFMEAVALFHLAGTLWNDSRAFYDLAALLESKWLSLLSMIPVNPSFSTRTFSLLALDSYRKSFDIAKGVYCLPPCLAFLHFWLRSVVAPTFLNHAKSLWHVPWIVEEILLWIALVILGKVVALLLALRRQRRRQDAIRANRMTAENILRGENGIDTGRRTAGKHDLDAGIEVSQRERANECASSDVSTTRDEERCQPMTLGRELLAQNEWEKRKSEDGKQTVIIEEEHNLDDFQVKYEKQTPPRDRREKILENMADATTS</sequence>
<keyword evidence="3" id="KW-0472">Membrane</keyword>
<keyword evidence="3" id="KW-1133">Transmembrane helix</keyword>
<dbReference type="SUPFAM" id="SSF81901">
    <property type="entry name" value="HCP-like"/>
    <property type="match status" value="1"/>
</dbReference>
<keyword evidence="3" id="KW-0812">Transmembrane</keyword>
<feature type="region of interest" description="Disordered" evidence="2">
    <location>
        <begin position="304"/>
        <end position="341"/>
    </location>
</feature>
<proteinExistence type="inferred from homology"/>
<feature type="region of interest" description="Disordered" evidence="2">
    <location>
        <begin position="457"/>
        <end position="557"/>
    </location>
</feature>
<feature type="compositionally biased region" description="Polar residues" evidence="2">
    <location>
        <begin position="319"/>
        <end position="328"/>
    </location>
</feature>
<evidence type="ECO:0000313" key="6">
    <source>
        <dbReference type="Proteomes" id="UP000355283"/>
    </source>
</evidence>
<feature type="compositionally biased region" description="Basic and acidic residues" evidence="2">
    <location>
        <begin position="528"/>
        <end position="537"/>
    </location>
</feature>
<comment type="caution">
    <text evidence="5">The sequence shown here is derived from an EMBL/GenBank/DDBJ whole genome shotgun (WGS) entry which is preliminary data.</text>
</comment>
<organism evidence="5 6">
    <name type="scientific">Nannochloropsis salina CCMP1776</name>
    <dbReference type="NCBI Taxonomy" id="1027361"/>
    <lineage>
        <taxon>Eukaryota</taxon>
        <taxon>Sar</taxon>
        <taxon>Stramenopiles</taxon>
        <taxon>Ochrophyta</taxon>
        <taxon>Eustigmatophyceae</taxon>
        <taxon>Eustigmatales</taxon>
        <taxon>Monodopsidaceae</taxon>
        <taxon>Microchloropsis</taxon>
        <taxon>Microchloropsis salina</taxon>
    </lineage>
</organism>
<name>A0A4D9CZ29_9STRA</name>
<feature type="region of interest" description="Disordered" evidence="2">
    <location>
        <begin position="128"/>
        <end position="191"/>
    </location>
</feature>
<dbReference type="InterPro" id="IPR050767">
    <property type="entry name" value="Sel1_AlgK"/>
</dbReference>
<dbReference type="EMBL" id="SDOX01000036">
    <property type="protein sequence ID" value="TFJ83447.1"/>
    <property type="molecule type" value="Genomic_DNA"/>
</dbReference>
<feature type="region of interest" description="Disordered" evidence="2">
    <location>
        <begin position="1498"/>
        <end position="1522"/>
    </location>
</feature>
<evidence type="ECO:0000256" key="2">
    <source>
        <dbReference type="SAM" id="MobiDB-lite"/>
    </source>
</evidence>
<keyword evidence="4" id="KW-0732">Signal</keyword>